<sequence length="68" mass="7183">MIRGIVGALIGSRINRGQGGGGAKGAVMGYAAQRVIRRMGTPGLVLAGGYGLWRYASDRRKQRRNGPV</sequence>
<accession>A0A7U5BE62</accession>
<reference evidence="1 2" key="1">
    <citation type="journal article" date="2015" name="Int. J. Syst. Evol. Microbiol.">
        <title>Sphingomonas hengshuiensis sp. nov., isolated from lake wetland.</title>
        <authorList>
            <person name="Wei S."/>
            <person name="Wang T."/>
            <person name="Liu H."/>
            <person name="Zhang C."/>
            <person name="Guo J."/>
            <person name="Wang Q."/>
            <person name="Liang K."/>
            <person name="Zhang Z."/>
        </authorList>
    </citation>
    <scope>NUCLEOTIDE SEQUENCE [LARGE SCALE GENOMIC DNA]</scope>
    <source>
        <strain evidence="1 2">WHSC-8</strain>
    </source>
</reference>
<dbReference type="AlphaFoldDB" id="A0A7U5BE62"/>
<evidence type="ECO:0008006" key="3">
    <source>
        <dbReference type="Google" id="ProtNLM"/>
    </source>
</evidence>
<gene>
    <name evidence="1" type="ORF">TS85_00550</name>
</gene>
<proteinExistence type="predicted"/>
<dbReference type="OrthoDB" id="7597028at2"/>
<reference evidence="1 2" key="2">
    <citation type="submission" date="2015-02" db="EMBL/GenBank/DDBJ databases">
        <title>The complete genome of Sphingomonas hengshuiensis sp. WHSC-8 isolated from soil of Hengshui Lake.</title>
        <authorList>
            <person name="Wei S."/>
            <person name="Guo J."/>
            <person name="Su C."/>
            <person name="Wu R."/>
            <person name="Zhang Z."/>
            <person name="Liang K."/>
            <person name="Li H."/>
            <person name="Wang T."/>
            <person name="Liu H."/>
            <person name="Zhang C."/>
            <person name="Li Z."/>
            <person name="Wang Q."/>
            <person name="Meng J."/>
        </authorList>
    </citation>
    <scope>NUCLEOTIDE SEQUENCE [LARGE SCALE GENOMIC DNA]</scope>
    <source>
        <strain evidence="1 2">WHSC-8</strain>
    </source>
</reference>
<evidence type="ECO:0000313" key="1">
    <source>
        <dbReference type="EMBL" id="AJP70645.1"/>
    </source>
</evidence>
<dbReference type="RefSeq" id="WP_044329769.1">
    <property type="nucleotide sequence ID" value="NZ_CP010836.1"/>
</dbReference>
<organism evidence="1 2">
    <name type="scientific">Sphingomonas hengshuiensis</name>
    <dbReference type="NCBI Taxonomy" id="1609977"/>
    <lineage>
        <taxon>Bacteria</taxon>
        <taxon>Pseudomonadati</taxon>
        <taxon>Pseudomonadota</taxon>
        <taxon>Alphaproteobacteria</taxon>
        <taxon>Sphingomonadales</taxon>
        <taxon>Sphingomonadaceae</taxon>
        <taxon>Sphingomonas</taxon>
    </lineage>
</organism>
<evidence type="ECO:0000313" key="2">
    <source>
        <dbReference type="Proteomes" id="UP000032300"/>
    </source>
</evidence>
<protein>
    <recommendedName>
        <fullName evidence="3">DUF533 domain-containing protein</fullName>
    </recommendedName>
</protein>
<dbReference type="Proteomes" id="UP000032300">
    <property type="component" value="Chromosome"/>
</dbReference>
<name>A0A7U5BE62_9SPHN</name>
<dbReference type="EMBL" id="CP010836">
    <property type="protein sequence ID" value="AJP70645.1"/>
    <property type="molecule type" value="Genomic_DNA"/>
</dbReference>
<keyword evidence="2" id="KW-1185">Reference proteome</keyword>
<dbReference type="KEGG" id="sphi:TS85_00550"/>